<keyword evidence="3" id="KW-1185">Reference proteome</keyword>
<name>V4AEL4_LOTGI</name>
<dbReference type="Pfam" id="PF19036">
    <property type="entry name" value="Fuz_longin_1"/>
    <property type="match status" value="1"/>
</dbReference>
<proteinExistence type="predicted"/>
<evidence type="ECO:0000313" key="3">
    <source>
        <dbReference type="Proteomes" id="UP000030746"/>
    </source>
</evidence>
<dbReference type="GO" id="GO:0016192">
    <property type="term" value="P:vesicle-mediated transport"/>
    <property type="evidence" value="ECO:0007669"/>
    <property type="project" value="InterPro"/>
</dbReference>
<dbReference type="PANTHER" id="PTHR13559:SF1">
    <property type="entry name" value="PROTEIN FUZZY HOMOLOG"/>
    <property type="match status" value="1"/>
</dbReference>
<dbReference type="AlphaFoldDB" id="V4AEL4"/>
<dbReference type="HOGENOM" id="CLU_1919421_0_0_1"/>
<evidence type="ECO:0000313" key="2">
    <source>
        <dbReference type="EMBL" id="ESO95322.1"/>
    </source>
</evidence>
<sequence length="132" mass="14698">MAAYLVCLTSGGGIPLFTRSKGDLKPVSSLSLPFPVIGSLNAVHMFASNHGAELRSTTTDGSKVVWKDYLNSITLIIITSEDNADDCHLRKLLDNIFYSMVLLYGEDELANIKNLERFKREIKVSERHILNI</sequence>
<gene>
    <name evidence="2" type="ORF">LOTGIDRAFT_117207</name>
</gene>
<dbReference type="GO" id="GO:1905515">
    <property type="term" value="P:non-motile cilium assembly"/>
    <property type="evidence" value="ECO:0007669"/>
    <property type="project" value="TreeGrafter"/>
</dbReference>
<dbReference type="KEGG" id="lgi:LOTGIDRAFT_117207"/>
<feature type="domain" description="FUZ/MON1/HPS1 first Longin" evidence="1">
    <location>
        <begin position="4"/>
        <end position="131"/>
    </location>
</feature>
<organism evidence="2 3">
    <name type="scientific">Lottia gigantea</name>
    <name type="common">Giant owl limpet</name>
    <dbReference type="NCBI Taxonomy" id="225164"/>
    <lineage>
        <taxon>Eukaryota</taxon>
        <taxon>Metazoa</taxon>
        <taxon>Spiralia</taxon>
        <taxon>Lophotrochozoa</taxon>
        <taxon>Mollusca</taxon>
        <taxon>Gastropoda</taxon>
        <taxon>Patellogastropoda</taxon>
        <taxon>Lottioidea</taxon>
        <taxon>Lottiidae</taxon>
        <taxon>Lottia</taxon>
    </lineage>
</organism>
<dbReference type="OrthoDB" id="74835at2759"/>
<dbReference type="EMBL" id="KB201656">
    <property type="protein sequence ID" value="ESO95322.1"/>
    <property type="molecule type" value="Genomic_DNA"/>
</dbReference>
<dbReference type="CTD" id="20231468"/>
<dbReference type="RefSeq" id="XP_009053836.1">
    <property type="nucleotide sequence ID" value="XM_009055588.1"/>
</dbReference>
<accession>V4AEL4</accession>
<evidence type="ECO:0000259" key="1">
    <source>
        <dbReference type="Pfam" id="PF19036"/>
    </source>
</evidence>
<dbReference type="InterPro" id="IPR043972">
    <property type="entry name" value="FUZ/MON1/HPS1_longin_1"/>
</dbReference>
<dbReference type="GeneID" id="20231468"/>
<protein>
    <recommendedName>
        <fullName evidence="1">FUZ/MON1/HPS1 first Longin domain-containing protein</fullName>
    </recommendedName>
</protein>
<dbReference type="Proteomes" id="UP000030746">
    <property type="component" value="Unassembled WGS sequence"/>
</dbReference>
<dbReference type="PANTHER" id="PTHR13559">
    <property type="entry name" value="INTRACELLULAR TRAFFIC PROTEIN-RELATED"/>
    <property type="match status" value="1"/>
</dbReference>
<dbReference type="STRING" id="225164.V4AEL4"/>
<dbReference type="InterPro" id="IPR026069">
    <property type="entry name" value="Fuzzy"/>
</dbReference>
<dbReference type="OMA" id="YSISDCH"/>
<reference evidence="2 3" key="1">
    <citation type="journal article" date="2013" name="Nature">
        <title>Insights into bilaterian evolution from three spiralian genomes.</title>
        <authorList>
            <person name="Simakov O."/>
            <person name="Marletaz F."/>
            <person name="Cho S.J."/>
            <person name="Edsinger-Gonzales E."/>
            <person name="Havlak P."/>
            <person name="Hellsten U."/>
            <person name="Kuo D.H."/>
            <person name="Larsson T."/>
            <person name="Lv J."/>
            <person name="Arendt D."/>
            <person name="Savage R."/>
            <person name="Osoegawa K."/>
            <person name="de Jong P."/>
            <person name="Grimwood J."/>
            <person name="Chapman J.A."/>
            <person name="Shapiro H."/>
            <person name="Aerts A."/>
            <person name="Otillar R.P."/>
            <person name="Terry A.Y."/>
            <person name="Boore J.L."/>
            <person name="Grigoriev I.V."/>
            <person name="Lindberg D.R."/>
            <person name="Seaver E.C."/>
            <person name="Weisblat D.A."/>
            <person name="Putnam N.H."/>
            <person name="Rokhsar D.S."/>
        </authorList>
    </citation>
    <scope>NUCLEOTIDE SEQUENCE [LARGE SCALE GENOMIC DNA]</scope>
</reference>